<feature type="domain" description="Cytidyltransferase-like" evidence="12">
    <location>
        <begin position="6"/>
        <end position="186"/>
    </location>
</feature>
<evidence type="ECO:0000313" key="14">
    <source>
        <dbReference type="EMBL" id="SPX60072.1"/>
    </source>
</evidence>
<proteinExistence type="inferred from homology"/>
<accession>A0A0W0TIT9</accession>
<dbReference type="RefSeq" id="WP_058447940.1">
    <property type="nucleotide sequence ID" value="NZ_CAAAHT010000005.1"/>
</dbReference>
<evidence type="ECO:0000256" key="7">
    <source>
        <dbReference type="ARBA" id="ARBA00022741"/>
    </source>
</evidence>
<dbReference type="PATRIC" id="fig|453.4.peg.3435"/>
<dbReference type="EMBL" id="UASS01000005">
    <property type="protein sequence ID" value="SPX60072.1"/>
    <property type="molecule type" value="Genomic_DNA"/>
</dbReference>
<evidence type="ECO:0000313" key="15">
    <source>
        <dbReference type="Proteomes" id="UP000054698"/>
    </source>
</evidence>
<dbReference type="NCBIfam" id="TIGR00125">
    <property type="entry name" value="cyt_tran_rel"/>
    <property type="match status" value="1"/>
</dbReference>
<keyword evidence="15" id="KW-1185">Reference proteome</keyword>
<comment type="function">
    <text evidence="1 11">Catalyzes the reversible adenylation of nicotinate mononucleotide (NaMN) to nicotinic acid adenine dinucleotide (NaAD).</text>
</comment>
<dbReference type="UniPathway" id="UPA00253">
    <property type="reaction ID" value="UER00332"/>
</dbReference>
<dbReference type="HAMAP" id="MF_00244">
    <property type="entry name" value="NaMN_adenylyltr"/>
    <property type="match status" value="1"/>
</dbReference>
<dbReference type="Proteomes" id="UP000054698">
    <property type="component" value="Unassembled WGS sequence"/>
</dbReference>
<comment type="similarity">
    <text evidence="3 11">Belongs to the NadD family.</text>
</comment>
<evidence type="ECO:0000259" key="12">
    <source>
        <dbReference type="Pfam" id="PF01467"/>
    </source>
</evidence>
<keyword evidence="6 11" id="KW-0548">Nucleotidyltransferase</keyword>
<evidence type="ECO:0000256" key="2">
    <source>
        <dbReference type="ARBA" id="ARBA00005019"/>
    </source>
</evidence>
<comment type="catalytic activity">
    <reaction evidence="10 11">
        <text>nicotinate beta-D-ribonucleotide + ATP + H(+) = deamido-NAD(+) + diphosphate</text>
        <dbReference type="Rhea" id="RHEA:22860"/>
        <dbReference type="ChEBI" id="CHEBI:15378"/>
        <dbReference type="ChEBI" id="CHEBI:30616"/>
        <dbReference type="ChEBI" id="CHEBI:33019"/>
        <dbReference type="ChEBI" id="CHEBI:57502"/>
        <dbReference type="ChEBI" id="CHEBI:58437"/>
        <dbReference type="EC" id="2.7.7.18"/>
    </reaction>
</comment>
<keyword evidence="9 11" id="KW-0520">NAD</keyword>
<name>A0A0W0TIT9_9GAMM</name>
<dbReference type="InterPro" id="IPR014729">
    <property type="entry name" value="Rossmann-like_a/b/a_fold"/>
</dbReference>
<dbReference type="GO" id="GO:0004515">
    <property type="term" value="F:nicotinate-nucleotide adenylyltransferase activity"/>
    <property type="evidence" value="ECO:0007669"/>
    <property type="project" value="UniProtKB-UniRule"/>
</dbReference>
<dbReference type="AlphaFoldDB" id="A0A0W0TIT9"/>
<dbReference type="InterPro" id="IPR004821">
    <property type="entry name" value="Cyt_trans-like"/>
</dbReference>
<keyword evidence="7 11" id="KW-0547">Nucleotide-binding</keyword>
<dbReference type="EMBL" id="LNYB01000085">
    <property type="protein sequence ID" value="KTC95488.1"/>
    <property type="molecule type" value="Genomic_DNA"/>
</dbReference>
<evidence type="ECO:0000256" key="4">
    <source>
        <dbReference type="ARBA" id="ARBA00022642"/>
    </source>
</evidence>
<keyword evidence="4 11" id="KW-0662">Pyridine nucleotide biosynthesis</keyword>
<gene>
    <name evidence="11 13" type="primary">nadD</name>
    <name evidence="13" type="ORF">Lfee_3153</name>
    <name evidence="14" type="ORF">NCTC12022_00788</name>
</gene>
<dbReference type="CDD" id="cd02165">
    <property type="entry name" value="NMNAT"/>
    <property type="match status" value="1"/>
</dbReference>
<dbReference type="NCBIfam" id="TIGR00482">
    <property type="entry name" value="nicotinate (nicotinamide) nucleotide adenylyltransferase"/>
    <property type="match status" value="1"/>
</dbReference>
<dbReference type="Proteomes" id="UP000251942">
    <property type="component" value="Unassembled WGS sequence"/>
</dbReference>
<evidence type="ECO:0000256" key="10">
    <source>
        <dbReference type="ARBA" id="ARBA00048721"/>
    </source>
</evidence>
<dbReference type="GO" id="GO:0009435">
    <property type="term" value="P:NAD+ biosynthetic process"/>
    <property type="evidence" value="ECO:0007669"/>
    <property type="project" value="UniProtKB-UniRule"/>
</dbReference>
<dbReference type="SUPFAM" id="SSF52374">
    <property type="entry name" value="Nucleotidylyl transferase"/>
    <property type="match status" value="1"/>
</dbReference>
<keyword evidence="8 11" id="KW-0067">ATP-binding</keyword>
<evidence type="ECO:0000256" key="6">
    <source>
        <dbReference type="ARBA" id="ARBA00022695"/>
    </source>
</evidence>
<reference evidence="13 15" key="1">
    <citation type="submission" date="2015-11" db="EMBL/GenBank/DDBJ databases">
        <title>Genomic analysis of 38 Legionella species identifies large and diverse effector repertoires.</title>
        <authorList>
            <person name="Burstein D."/>
            <person name="Amaro F."/>
            <person name="Zusman T."/>
            <person name="Lifshitz Z."/>
            <person name="Cohen O."/>
            <person name="Gilbert J.A."/>
            <person name="Pupko T."/>
            <person name="Shuman H.A."/>
            <person name="Segal G."/>
        </authorList>
    </citation>
    <scope>NUCLEOTIDE SEQUENCE [LARGE SCALE GENOMIC DNA]</scope>
    <source>
        <strain evidence="13 15">WO-44C</strain>
    </source>
</reference>
<dbReference type="PANTHER" id="PTHR39321:SF3">
    <property type="entry name" value="PHOSPHOPANTETHEINE ADENYLYLTRANSFERASE"/>
    <property type="match status" value="1"/>
</dbReference>
<dbReference type="OrthoDB" id="5295945at2"/>
<protein>
    <recommendedName>
        <fullName evidence="11">Probable nicotinate-nucleotide adenylyltransferase</fullName>
        <ecNumber evidence="11">2.7.7.18</ecNumber>
    </recommendedName>
    <alternativeName>
        <fullName evidence="11">Deamido-NAD(+) diphosphorylase</fullName>
    </alternativeName>
    <alternativeName>
        <fullName evidence="11">Deamido-NAD(+) pyrophosphorylase</fullName>
    </alternativeName>
    <alternativeName>
        <fullName evidence="11">Nicotinate mononucleotide adenylyltransferase</fullName>
        <shortName evidence="11">NaMN adenylyltransferase</shortName>
    </alternativeName>
</protein>
<keyword evidence="5 11" id="KW-0808">Transferase</keyword>
<dbReference type="Gene3D" id="3.40.50.620">
    <property type="entry name" value="HUPs"/>
    <property type="match status" value="1"/>
</dbReference>
<reference evidence="14 16" key="2">
    <citation type="submission" date="2018-06" db="EMBL/GenBank/DDBJ databases">
        <authorList>
            <consortium name="Pathogen Informatics"/>
            <person name="Doyle S."/>
        </authorList>
    </citation>
    <scope>NUCLEOTIDE SEQUENCE [LARGE SCALE GENOMIC DNA]</scope>
    <source>
        <strain evidence="14 16">NCTC12022</strain>
    </source>
</reference>
<evidence type="ECO:0000313" key="13">
    <source>
        <dbReference type="EMBL" id="KTC95488.1"/>
    </source>
</evidence>
<evidence type="ECO:0000256" key="1">
    <source>
        <dbReference type="ARBA" id="ARBA00002324"/>
    </source>
</evidence>
<evidence type="ECO:0000256" key="3">
    <source>
        <dbReference type="ARBA" id="ARBA00009014"/>
    </source>
</evidence>
<dbReference type="EC" id="2.7.7.18" evidence="11"/>
<dbReference type="Pfam" id="PF01467">
    <property type="entry name" value="CTP_transf_like"/>
    <property type="match status" value="1"/>
</dbReference>
<dbReference type="GO" id="GO:0005524">
    <property type="term" value="F:ATP binding"/>
    <property type="evidence" value="ECO:0007669"/>
    <property type="project" value="UniProtKB-KW"/>
</dbReference>
<dbReference type="PANTHER" id="PTHR39321">
    <property type="entry name" value="NICOTINATE-NUCLEOTIDE ADENYLYLTRANSFERASE-RELATED"/>
    <property type="match status" value="1"/>
</dbReference>
<evidence type="ECO:0000256" key="5">
    <source>
        <dbReference type="ARBA" id="ARBA00022679"/>
    </source>
</evidence>
<comment type="pathway">
    <text evidence="2 11">Cofactor biosynthesis; NAD(+) biosynthesis; deamido-NAD(+) from nicotinate D-ribonucleotide: step 1/1.</text>
</comment>
<dbReference type="InterPro" id="IPR005248">
    <property type="entry name" value="NadD/NMNAT"/>
</dbReference>
<organism evidence="13 15">
    <name type="scientific">Legionella feeleii</name>
    <dbReference type="NCBI Taxonomy" id="453"/>
    <lineage>
        <taxon>Bacteria</taxon>
        <taxon>Pseudomonadati</taxon>
        <taxon>Pseudomonadota</taxon>
        <taxon>Gammaproteobacteria</taxon>
        <taxon>Legionellales</taxon>
        <taxon>Legionellaceae</taxon>
        <taxon>Legionella</taxon>
    </lineage>
</organism>
<evidence type="ECO:0000256" key="11">
    <source>
        <dbReference type="HAMAP-Rule" id="MF_00244"/>
    </source>
</evidence>
<evidence type="ECO:0000313" key="16">
    <source>
        <dbReference type="Proteomes" id="UP000251942"/>
    </source>
</evidence>
<evidence type="ECO:0000256" key="8">
    <source>
        <dbReference type="ARBA" id="ARBA00022840"/>
    </source>
</evidence>
<sequence>MHNLIIYGGTFDPIHNGHIKTAINVQNHFNFEQFIFLPCKIPVLKKEAAATAKQRIDMLELALKNLDQNFEINLSEINRDSPSYMVHTLQNFRLELGGKLPITLLLGTDSFNQLPQWHNWQQLLTLANLLVIKRCGSDKVVMPEEIKKLLEQHETFDSKTLMKSPHGLIYFYDAGSFNISSSQIRKLLSEGKDLSTYLPEEVAHYIKENQLYL</sequence>
<dbReference type="STRING" id="453.Lfee_3153"/>
<dbReference type="NCBIfam" id="NF000839">
    <property type="entry name" value="PRK00071.1-1"/>
    <property type="match status" value="1"/>
</dbReference>
<evidence type="ECO:0000256" key="9">
    <source>
        <dbReference type="ARBA" id="ARBA00023027"/>
    </source>
</evidence>